<dbReference type="RefSeq" id="WP_091027538.1">
    <property type="nucleotide sequence ID" value="NZ_FNAD01000001.1"/>
</dbReference>
<dbReference type="CDD" id="cd05403">
    <property type="entry name" value="NT_KNTase_like"/>
    <property type="match status" value="1"/>
</dbReference>
<organism evidence="2 3">
    <name type="scientific">Glycomyces harbinensis</name>
    <dbReference type="NCBI Taxonomy" id="58114"/>
    <lineage>
        <taxon>Bacteria</taxon>
        <taxon>Bacillati</taxon>
        <taxon>Actinomycetota</taxon>
        <taxon>Actinomycetes</taxon>
        <taxon>Glycomycetales</taxon>
        <taxon>Glycomycetaceae</taxon>
        <taxon>Glycomyces</taxon>
    </lineage>
</organism>
<protein>
    <submittedName>
        <fullName evidence="2">Nucleotidyltransferase domain-containing protein</fullName>
    </submittedName>
</protein>
<evidence type="ECO:0000313" key="3">
    <source>
        <dbReference type="Proteomes" id="UP000198949"/>
    </source>
</evidence>
<evidence type="ECO:0000259" key="1">
    <source>
        <dbReference type="Pfam" id="PF01909"/>
    </source>
</evidence>
<gene>
    <name evidence="2" type="ORF">SAMN05216270_101404</name>
</gene>
<dbReference type="GO" id="GO:0016779">
    <property type="term" value="F:nucleotidyltransferase activity"/>
    <property type="evidence" value="ECO:0007669"/>
    <property type="project" value="InterPro"/>
</dbReference>
<keyword evidence="2" id="KW-0808">Transferase</keyword>
<accession>A0A1G6RBR9</accession>
<dbReference type="Gene3D" id="3.30.460.10">
    <property type="entry name" value="Beta Polymerase, domain 2"/>
    <property type="match status" value="1"/>
</dbReference>
<dbReference type="Pfam" id="PF01909">
    <property type="entry name" value="NTP_transf_2"/>
    <property type="match status" value="1"/>
</dbReference>
<evidence type="ECO:0000313" key="2">
    <source>
        <dbReference type="EMBL" id="SDD01853.1"/>
    </source>
</evidence>
<dbReference type="SUPFAM" id="SSF81301">
    <property type="entry name" value="Nucleotidyltransferase"/>
    <property type="match status" value="1"/>
</dbReference>
<dbReference type="InterPro" id="IPR002934">
    <property type="entry name" value="Polymerase_NTP_transf_dom"/>
</dbReference>
<sequence length="249" mass="26015">MDHSSHARRLAARLAAELAPAATGIALLGSVANGTDHPDSDIDLVIAAHGPERVDVRQVEGRMVTLTRKSPEALAAALTHPWEAGAAAGAWRYAVVLHDPEGRMAALQAAATSWTWDAIGAEADRWAAAELVGLAEEVHKVCGMLALGRSRGAAANRLILALHLAAPLGAAHRIIVDSENDLWDALADAEGPAWARAWDAAAGVTGEGHEAGCRGALALYRIAADRLARHLDTEARAVVDTACDRAART</sequence>
<feature type="domain" description="Polymerase nucleotidyl transferase" evidence="1">
    <location>
        <begin position="20"/>
        <end position="52"/>
    </location>
</feature>
<dbReference type="STRING" id="58114.SAMN05216270_101404"/>
<dbReference type="InterPro" id="IPR043519">
    <property type="entry name" value="NT_sf"/>
</dbReference>
<keyword evidence="3" id="KW-1185">Reference proteome</keyword>
<dbReference type="EMBL" id="FNAD01000001">
    <property type="protein sequence ID" value="SDD01853.1"/>
    <property type="molecule type" value="Genomic_DNA"/>
</dbReference>
<proteinExistence type="predicted"/>
<name>A0A1G6RBR9_9ACTN</name>
<dbReference type="AlphaFoldDB" id="A0A1G6RBR9"/>
<reference evidence="3" key="1">
    <citation type="submission" date="2016-10" db="EMBL/GenBank/DDBJ databases">
        <authorList>
            <person name="Varghese N."/>
            <person name="Submissions S."/>
        </authorList>
    </citation>
    <scope>NUCLEOTIDE SEQUENCE [LARGE SCALE GENOMIC DNA]</scope>
    <source>
        <strain evidence="3">CGMCC 4.3516</strain>
    </source>
</reference>
<dbReference type="Proteomes" id="UP000198949">
    <property type="component" value="Unassembled WGS sequence"/>
</dbReference>